<keyword evidence="3" id="KW-1185">Reference proteome</keyword>
<gene>
    <name evidence="2" type="ORF">D0Z07_8990</name>
</gene>
<organism evidence="2 3">
    <name type="scientific">Hyphodiscus hymeniophilus</name>
    <dbReference type="NCBI Taxonomy" id="353542"/>
    <lineage>
        <taxon>Eukaryota</taxon>
        <taxon>Fungi</taxon>
        <taxon>Dikarya</taxon>
        <taxon>Ascomycota</taxon>
        <taxon>Pezizomycotina</taxon>
        <taxon>Leotiomycetes</taxon>
        <taxon>Helotiales</taxon>
        <taxon>Hyphodiscaceae</taxon>
        <taxon>Hyphodiscus</taxon>
    </lineage>
</organism>
<dbReference type="CDD" id="cd08948">
    <property type="entry name" value="5beta-POR_like_SDR_a"/>
    <property type="match status" value="1"/>
</dbReference>
<dbReference type="SUPFAM" id="SSF51735">
    <property type="entry name" value="NAD(P)-binding Rossmann-fold domains"/>
    <property type="match status" value="1"/>
</dbReference>
<evidence type="ECO:0000259" key="1">
    <source>
        <dbReference type="Pfam" id="PF22917"/>
    </source>
</evidence>
<dbReference type="PANTHER" id="PTHR32487:SF8">
    <property type="entry name" value="NAD-DEPENDENT EPIMERASE_DEHYDRATASE DOMAIN-CONTAINING PROTEIN"/>
    <property type="match status" value="1"/>
</dbReference>
<dbReference type="AlphaFoldDB" id="A0A9P6SQ46"/>
<comment type="caution">
    <text evidence="2">The sequence shown here is derived from an EMBL/GenBank/DDBJ whole genome shotgun (WGS) entry which is preliminary data.</text>
</comment>
<dbReference type="Pfam" id="PF22917">
    <property type="entry name" value="PRISE"/>
    <property type="match status" value="1"/>
</dbReference>
<feature type="domain" description="PRISE-like Rossmann-fold" evidence="1">
    <location>
        <begin position="8"/>
        <end position="389"/>
    </location>
</feature>
<evidence type="ECO:0000313" key="2">
    <source>
        <dbReference type="EMBL" id="KAG0645390.1"/>
    </source>
</evidence>
<dbReference type="InterPro" id="IPR055222">
    <property type="entry name" value="PRISE-like_Rossmann-fold"/>
</dbReference>
<dbReference type="Gene3D" id="3.40.50.720">
    <property type="entry name" value="NAD(P)-binding Rossmann-like Domain"/>
    <property type="match status" value="1"/>
</dbReference>
<reference evidence="2" key="1">
    <citation type="submission" date="2019-07" db="EMBL/GenBank/DDBJ databases">
        <title>Hyphodiscus hymeniophilus genome sequencing and assembly.</title>
        <authorList>
            <person name="Kramer G."/>
            <person name="Nodwell J."/>
        </authorList>
    </citation>
    <scope>NUCLEOTIDE SEQUENCE</scope>
    <source>
        <strain evidence="2">ATCC 34498</strain>
    </source>
</reference>
<name>A0A9P6SQ46_9HELO</name>
<dbReference type="InterPro" id="IPR036291">
    <property type="entry name" value="NAD(P)-bd_dom_sf"/>
</dbReference>
<protein>
    <submittedName>
        <fullName evidence="2">Short chain dehydrogenase sirQ</fullName>
    </submittedName>
</protein>
<evidence type="ECO:0000313" key="3">
    <source>
        <dbReference type="Proteomes" id="UP000785200"/>
    </source>
</evidence>
<accession>A0A9P6SQ46</accession>
<dbReference type="OrthoDB" id="1731983at2759"/>
<dbReference type="Proteomes" id="UP000785200">
    <property type="component" value="Unassembled WGS sequence"/>
</dbReference>
<dbReference type="PANTHER" id="PTHR32487">
    <property type="entry name" value="3-OXO-DELTA(4,5)-STEROID 5-BETA-REDUCTASE"/>
    <property type="match status" value="1"/>
</dbReference>
<proteinExistence type="predicted"/>
<sequence length="390" mass="43428">MTAKPLQALVFGASGITGWAITNSALSYPTPTTFSRVVGLTSRSLSINEAALPSDPRLELHAGLDLGQDVQSIVKYLSSIERIEEITHVYFAAYVHRGWGDQDSASRKKENVDFIVNAVTAIETVCPGLQFWTYPSGGKWYGFEFGSKVSRVTPLKESAPRISAPFDEHIFYYAQVDALTELAAGKKWDFVDIRPDAIVGFVPNHNAMNIAEPLGLYLSLWKDFGGSNEVPFPGTKESWEHLQSNGSQDLVARFTIYTSLNPKLTAGKSFNIADQDEGVSWSMVWEGIAAYFGLKGVGPLESGQANTGESWVNSQRDHWDAWTKEKGLRAKVLDNTCWYFMTVVTGDYSTFERNFDLGEARRIGFTEQMDHVESYKIAFDRMRAAKILPQ</sequence>
<dbReference type="EMBL" id="VNKQ01000019">
    <property type="protein sequence ID" value="KAG0645390.1"/>
    <property type="molecule type" value="Genomic_DNA"/>
</dbReference>